<protein>
    <submittedName>
        <fullName evidence="1">Uncharacterized protein</fullName>
    </submittedName>
</protein>
<proteinExistence type="predicted"/>
<comment type="caution">
    <text evidence="1">The sequence shown here is derived from an EMBL/GenBank/DDBJ whole genome shotgun (WGS) entry which is preliminary data.</text>
</comment>
<reference evidence="1" key="1">
    <citation type="journal article" date="2017" name="Nature">
        <title>The sunflower genome provides insights into oil metabolism, flowering and Asterid evolution.</title>
        <authorList>
            <person name="Badouin H."/>
            <person name="Gouzy J."/>
            <person name="Grassa C.J."/>
            <person name="Murat F."/>
            <person name="Staton S.E."/>
            <person name="Cottret L."/>
            <person name="Lelandais-Briere C."/>
            <person name="Owens G.L."/>
            <person name="Carrere S."/>
            <person name="Mayjonade B."/>
            <person name="Legrand L."/>
            <person name="Gill N."/>
            <person name="Kane N.C."/>
            <person name="Bowers J.E."/>
            <person name="Hubner S."/>
            <person name="Bellec A."/>
            <person name="Berard A."/>
            <person name="Berges H."/>
            <person name="Blanchet N."/>
            <person name="Boniface M.C."/>
            <person name="Brunel D."/>
            <person name="Catrice O."/>
            <person name="Chaidir N."/>
            <person name="Claudel C."/>
            <person name="Donnadieu C."/>
            <person name="Faraut T."/>
            <person name="Fievet G."/>
            <person name="Helmstetter N."/>
            <person name="King M."/>
            <person name="Knapp S.J."/>
            <person name="Lai Z."/>
            <person name="Le Paslier M.C."/>
            <person name="Lippi Y."/>
            <person name="Lorenzon L."/>
            <person name="Mandel J.R."/>
            <person name="Marage G."/>
            <person name="Marchand G."/>
            <person name="Marquand E."/>
            <person name="Bret-Mestries E."/>
            <person name="Morien E."/>
            <person name="Nambeesan S."/>
            <person name="Nguyen T."/>
            <person name="Pegot-Espagnet P."/>
            <person name="Pouilly N."/>
            <person name="Raftis F."/>
            <person name="Sallet E."/>
            <person name="Schiex T."/>
            <person name="Thomas J."/>
            <person name="Vandecasteele C."/>
            <person name="Vares D."/>
            <person name="Vear F."/>
            <person name="Vautrin S."/>
            <person name="Crespi M."/>
            <person name="Mangin B."/>
            <person name="Burke J.M."/>
            <person name="Salse J."/>
            <person name="Munos S."/>
            <person name="Vincourt P."/>
            <person name="Rieseberg L.H."/>
            <person name="Langlade N.B."/>
        </authorList>
    </citation>
    <scope>NUCLEOTIDE SEQUENCE</scope>
    <source>
        <tissue evidence="1">Leaves</tissue>
    </source>
</reference>
<organism evidence="1 2">
    <name type="scientific">Helianthus annuus</name>
    <name type="common">Common sunflower</name>
    <dbReference type="NCBI Taxonomy" id="4232"/>
    <lineage>
        <taxon>Eukaryota</taxon>
        <taxon>Viridiplantae</taxon>
        <taxon>Streptophyta</taxon>
        <taxon>Embryophyta</taxon>
        <taxon>Tracheophyta</taxon>
        <taxon>Spermatophyta</taxon>
        <taxon>Magnoliopsida</taxon>
        <taxon>eudicotyledons</taxon>
        <taxon>Gunneridae</taxon>
        <taxon>Pentapetalae</taxon>
        <taxon>asterids</taxon>
        <taxon>campanulids</taxon>
        <taxon>Asterales</taxon>
        <taxon>Asteraceae</taxon>
        <taxon>Asteroideae</taxon>
        <taxon>Heliantheae alliance</taxon>
        <taxon>Heliantheae</taxon>
        <taxon>Helianthus</taxon>
    </lineage>
</organism>
<evidence type="ECO:0000313" key="2">
    <source>
        <dbReference type="Proteomes" id="UP000215914"/>
    </source>
</evidence>
<gene>
    <name evidence="1" type="ORF">HanXRQr2_Chr07g0315151</name>
</gene>
<dbReference type="Gramene" id="mRNA:HanXRQr2_Chr07g0315151">
    <property type="protein sequence ID" value="mRNA:HanXRQr2_Chr07g0315151"/>
    <property type="gene ID" value="HanXRQr2_Chr07g0315151"/>
</dbReference>
<reference evidence="1" key="2">
    <citation type="submission" date="2020-06" db="EMBL/GenBank/DDBJ databases">
        <title>Helianthus annuus Genome sequencing and assembly Release 2.</title>
        <authorList>
            <person name="Gouzy J."/>
            <person name="Langlade N."/>
            <person name="Munos S."/>
        </authorList>
    </citation>
    <scope>NUCLEOTIDE SEQUENCE</scope>
    <source>
        <tissue evidence="1">Leaves</tissue>
    </source>
</reference>
<name>A0A9K3INX7_HELAN</name>
<dbReference type="EMBL" id="MNCJ02000322">
    <property type="protein sequence ID" value="KAF5800358.1"/>
    <property type="molecule type" value="Genomic_DNA"/>
</dbReference>
<sequence>MWWMEKGITNSQLPERCLFPQNRTQHQLLHHLSNTVAPSIFDHWQNTEPTPPAAA</sequence>
<dbReference type="Proteomes" id="UP000215914">
    <property type="component" value="Unassembled WGS sequence"/>
</dbReference>
<keyword evidence="2" id="KW-1185">Reference proteome</keyword>
<dbReference type="AlphaFoldDB" id="A0A9K3INX7"/>
<accession>A0A9K3INX7</accession>
<evidence type="ECO:0000313" key="1">
    <source>
        <dbReference type="EMBL" id="KAF5800358.1"/>
    </source>
</evidence>